<feature type="non-terminal residue" evidence="1">
    <location>
        <position position="51"/>
    </location>
</feature>
<protein>
    <submittedName>
        <fullName evidence="1">Uncharacterized protein</fullName>
    </submittedName>
</protein>
<sequence>MSAVPEKTMYVGQNSNGFEVKDVTPLEALRSVAYQLEHKQSGARLLHLYNQ</sequence>
<dbReference type="EMBL" id="UINC01022118">
    <property type="protein sequence ID" value="SVA91079.1"/>
    <property type="molecule type" value="Genomic_DNA"/>
</dbReference>
<evidence type="ECO:0000313" key="1">
    <source>
        <dbReference type="EMBL" id="SVA91079.1"/>
    </source>
</evidence>
<proteinExistence type="predicted"/>
<organism evidence="1">
    <name type="scientific">marine metagenome</name>
    <dbReference type="NCBI Taxonomy" id="408172"/>
    <lineage>
        <taxon>unclassified sequences</taxon>
        <taxon>metagenomes</taxon>
        <taxon>ecological metagenomes</taxon>
    </lineage>
</organism>
<gene>
    <name evidence="1" type="ORF">METZ01_LOCUS143933</name>
</gene>
<accession>A0A381ZPB6</accession>
<dbReference type="AlphaFoldDB" id="A0A381ZPB6"/>
<dbReference type="Gene3D" id="3.30.830.10">
    <property type="entry name" value="Metalloenzyme, LuxS/M16 peptidase-like"/>
    <property type="match status" value="1"/>
</dbReference>
<reference evidence="1" key="1">
    <citation type="submission" date="2018-05" db="EMBL/GenBank/DDBJ databases">
        <authorList>
            <person name="Lanie J.A."/>
            <person name="Ng W.-L."/>
            <person name="Kazmierczak K.M."/>
            <person name="Andrzejewski T.M."/>
            <person name="Davidsen T.M."/>
            <person name="Wayne K.J."/>
            <person name="Tettelin H."/>
            <person name="Glass J.I."/>
            <person name="Rusch D."/>
            <person name="Podicherti R."/>
            <person name="Tsui H.-C.T."/>
            <person name="Winkler M.E."/>
        </authorList>
    </citation>
    <scope>NUCLEOTIDE SEQUENCE</scope>
</reference>
<name>A0A381ZPB6_9ZZZZ</name>